<evidence type="ECO:0000256" key="1">
    <source>
        <dbReference type="SAM" id="MobiDB-lite"/>
    </source>
</evidence>
<proteinExistence type="predicted"/>
<dbReference type="Proteomes" id="UP000324222">
    <property type="component" value="Unassembled WGS sequence"/>
</dbReference>
<organism evidence="2 3">
    <name type="scientific">Portunus trituberculatus</name>
    <name type="common">Swimming crab</name>
    <name type="synonym">Neptunus trituberculatus</name>
    <dbReference type="NCBI Taxonomy" id="210409"/>
    <lineage>
        <taxon>Eukaryota</taxon>
        <taxon>Metazoa</taxon>
        <taxon>Ecdysozoa</taxon>
        <taxon>Arthropoda</taxon>
        <taxon>Crustacea</taxon>
        <taxon>Multicrustacea</taxon>
        <taxon>Malacostraca</taxon>
        <taxon>Eumalacostraca</taxon>
        <taxon>Eucarida</taxon>
        <taxon>Decapoda</taxon>
        <taxon>Pleocyemata</taxon>
        <taxon>Brachyura</taxon>
        <taxon>Eubrachyura</taxon>
        <taxon>Portunoidea</taxon>
        <taxon>Portunidae</taxon>
        <taxon>Portuninae</taxon>
        <taxon>Portunus</taxon>
    </lineage>
</organism>
<reference evidence="2 3" key="1">
    <citation type="submission" date="2019-05" db="EMBL/GenBank/DDBJ databases">
        <title>Another draft genome of Portunus trituberculatus and its Hox gene families provides insights of decapod evolution.</title>
        <authorList>
            <person name="Jeong J.-H."/>
            <person name="Song I."/>
            <person name="Kim S."/>
            <person name="Choi T."/>
            <person name="Kim D."/>
            <person name="Ryu S."/>
            <person name="Kim W."/>
        </authorList>
    </citation>
    <scope>NUCLEOTIDE SEQUENCE [LARGE SCALE GENOMIC DNA]</scope>
    <source>
        <tissue evidence="2">Muscle</tissue>
    </source>
</reference>
<accession>A0A5B7GMM0</accession>
<dbReference type="EMBL" id="VSRR010018429">
    <property type="protein sequence ID" value="MPC61341.1"/>
    <property type="molecule type" value="Genomic_DNA"/>
</dbReference>
<dbReference type="AlphaFoldDB" id="A0A5B7GMM0"/>
<protein>
    <submittedName>
        <fullName evidence="2">Uncharacterized protein</fullName>
    </submittedName>
</protein>
<comment type="caution">
    <text evidence="2">The sequence shown here is derived from an EMBL/GenBank/DDBJ whole genome shotgun (WGS) entry which is preliminary data.</text>
</comment>
<evidence type="ECO:0000313" key="3">
    <source>
        <dbReference type="Proteomes" id="UP000324222"/>
    </source>
</evidence>
<evidence type="ECO:0000313" key="2">
    <source>
        <dbReference type="EMBL" id="MPC61341.1"/>
    </source>
</evidence>
<feature type="region of interest" description="Disordered" evidence="1">
    <location>
        <begin position="81"/>
        <end position="114"/>
    </location>
</feature>
<keyword evidence="3" id="KW-1185">Reference proteome</keyword>
<name>A0A5B7GMM0_PORTR</name>
<gene>
    <name evidence="2" type="ORF">E2C01_055412</name>
</gene>
<sequence>MGGHRASLPGKSVCGMRWRRRWRVTEGGRMGRGKIEVKGLCPHSLPLIYTPRAPEIYALPTRVLPGQCVIHAHCCVHDSRASQPSPTARPNPAPPHAGSGDALRVDQESESRPLSIGTTCPLPAGDDCCGHVAIKVCQLVVVAATKLQIRPSLRGNGTLVSVAVGLHARLCRPRGNPRRLLPVSSIKSLVRGAWGRVPA</sequence>